<evidence type="ECO:0000313" key="11">
    <source>
        <dbReference type="EMBL" id="MFM9413748.1"/>
    </source>
</evidence>
<dbReference type="PRINTS" id="PR01020">
    <property type="entry name" value="LPSBIOSNTHSS"/>
</dbReference>
<keyword evidence="12" id="KW-1185">Reference proteome</keyword>
<dbReference type="SUPFAM" id="SSF52374">
    <property type="entry name" value="Nucleotidylyl transferase"/>
    <property type="match status" value="1"/>
</dbReference>
<evidence type="ECO:0000256" key="9">
    <source>
        <dbReference type="HAMAP-Rule" id="MF_00151"/>
    </source>
</evidence>
<comment type="subcellular location">
    <subcellularLocation>
        <location evidence="9">Cytoplasm</location>
    </subcellularLocation>
</comment>
<reference evidence="11 12" key="1">
    <citation type="journal article" date="2016" name="Int. J. Syst. Evol. Microbiol.">
        <title>Peptococcus simiae sp. nov., isolated from rhesus macaque faeces and emended description of the genus Peptococcus.</title>
        <authorList>
            <person name="Shkoporov A.N."/>
            <person name="Efimov B.A."/>
            <person name="Kondova I."/>
            <person name="Ouwerling B."/>
            <person name="Chaplin A.V."/>
            <person name="Shcherbakova V.A."/>
            <person name="Langermans J.A.M."/>
        </authorList>
    </citation>
    <scope>NUCLEOTIDE SEQUENCE [LARGE SCALE GENOMIC DNA]</scope>
    <source>
        <strain evidence="11 12">M108</strain>
    </source>
</reference>
<feature type="binding site" evidence="9">
    <location>
        <begin position="9"/>
        <end position="10"/>
    </location>
    <ligand>
        <name>ATP</name>
        <dbReference type="ChEBI" id="CHEBI:30616"/>
    </ligand>
</feature>
<comment type="cofactor">
    <cofactor evidence="9">
        <name>Mg(2+)</name>
        <dbReference type="ChEBI" id="CHEBI:18420"/>
    </cofactor>
</comment>
<feature type="domain" description="Cytidyltransferase-like" evidence="10">
    <location>
        <begin position="5"/>
        <end position="133"/>
    </location>
</feature>
<dbReference type="Gene3D" id="3.40.50.620">
    <property type="entry name" value="HUPs"/>
    <property type="match status" value="1"/>
</dbReference>
<evidence type="ECO:0000256" key="5">
    <source>
        <dbReference type="ARBA" id="ARBA00022840"/>
    </source>
</evidence>
<evidence type="ECO:0000256" key="3">
    <source>
        <dbReference type="ARBA" id="ARBA00022695"/>
    </source>
</evidence>
<feature type="binding site" evidence="9">
    <location>
        <position position="41"/>
    </location>
    <ligand>
        <name>substrate</name>
    </ligand>
</feature>
<organism evidence="11 12">
    <name type="scientific">Peptococcus simiae</name>
    <dbReference type="NCBI Taxonomy" id="1643805"/>
    <lineage>
        <taxon>Bacteria</taxon>
        <taxon>Bacillati</taxon>
        <taxon>Bacillota</taxon>
        <taxon>Clostridia</taxon>
        <taxon>Eubacteriales</taxon>
        <taxon>Peptococcaceae</taxon>
        <taxon>Peptococcus</taxon>
    </lineage>
</organism>
<feature type="binding site" evidence="9">
    <location>
        <begin position="123"/>
        <end position="129"/>
    </location>
    <ligand>
        <name>ATP</name>
        <dbReference type="ChEBI" id="CHEBI:30616"/>
    </ligand>
</feature>
<dbReference type="HAMAP" id="MF_00151">
    <property type="entry name" value="PPAT_bact"/>
    <property type="match status" value="1"/>
</dbReference>
<evidence type="ECO:0000256" key="2">
    <source>
        <dbReference type="ARBA" id="ARBA00022679"/>
    </source>
</evidence>
<dbReference type="GO" id="GO:0004595">
    <property type="term" value="F:pantetheine-phosphate adenylyltransferase activity"/>
    <property type="evidence" value="ECO:0007669"/>
    <property type="project" value="UniProtKB-EC"/>
</dbReference>
<dbReference type="Proteomes" id="UP001631949">
    <property type="component" value="Unassembled WGS sequence"/>
</dbReference>
<comment type="function">
    <text evidence="9">Reversibly transfers an adenylyl group from ATP to 4'-phosphopantetheine, yielding dephospho-CoA (dPCoA) and pyrophosphate.</text>
</comment>
<feature type="binding site" evidence="9">
    <location>
        <position position="98"/>
    </location>
    <ligand>
        <name>ATP</name>
        <dbReference type="ChEBI" id="CHEBI:30616"/>
    </ligand>
</feature>
<feature type="binding site" evidence="9">
    <location>
        <begin position="88"/>
        <end position="90"/>
    </location>
    <ligand>
        <name>ATP</name>
        <dbReference type="ChEBI" id="CHEBI:30616"/>
    </ligand>
</feature>
<keyword evidence="6 9" id="KW-0460">Magnesium</keyword>
<sequence length="176" mass="19542">MKIAVYSGTFDPVTNGHLSVLERGARLFEHVYVAVARQNYKNTLFTTEERLILLEDAVRCIPNVTVEAFDGLLVDFAKEKGAVGILRGLRVITDFEYEMQMASFNKYLCPSIDTVYLTAAPEFSFVSSSMIRNIAELDGDVSAFVPCGVAEALREKYGFSDGRGRLCPDGIEKTCF</sequence>
<keyword evidence="4 9" id="KW-0547">Nucleotide-binding</keyword>
<keyword evidence="5 9" id="KW-0067">ATP-binding</keyword>
<feature type="binding site" evidence="9">
    <location>
        <position position="17"/>
    </location>
    <ligand>
        <name>ATP</name>
        <dbReference type="ChEBI" id="CHEBI:30616"/>
    </ligand>
</feature>
<comment type="subunit">
    <text evidence="9">Homohexamer.</text>
</comment>
<evidence type="ECO:0000256" key="4">
    <source>
        <dbReference type="ARBA" id="ARBA00022741"/>
    </source>
</evidence>
<dbReference type="RefSeq" id="WP_408977364.1">
    <property type="nucleotide sequence ID" value="NZ_JBJUVG010000006.1"/>
</dbReference>
<dbReference type="EC" id="2.7.7.3" evidence="9"/>
<proteinExistence type="inferred from homology"/>
<dbReference type="InterPro" id="IPR004821">
    <property type="entry name" value="Cyt_trans-like"/>
</dbReference>
<evidence type="ECO:0000256" key="8">
    <source>
        <dbReference type="ARBA" id="ARBA00029346"/>
    </source>
</evidence>
<dbReference type="NCBIfam" id="TIGR00125">
    <property type="entry name" value="cyt_tran_rel"/>
    <property type="match status" value="1"/>
</dbReference>
<evidence type="ECO:0000256" key="7">
    <source>
        <dbReference type="ARBA" id="ARBA00022993"/>
    </source>
</evidence>
<dbReference type="Pfam" id="PF01467">
    <property type="entry name" value="CTP_transf_like"/>
    <property type="match status" value="1"/>
</dbReference>
<feature type="binding site" evidence="9">
    <location>
        <position position="87"/>
    </location>
    <ligand>
        <name>substrate</name>
    </ligand>
</feature>
<name>A0ABW9H044_9FIRM</name>
<dbReference type="CDD" id="cd02163">
    <property type="entry name" value="PPAT"/>
    <property type="match status" value="1"/>
</dbReference>
<dbReference type="EMBL" id="JBJUVG010000006">
    <property type="protein sequence ID" value="MFM9413748.1"/>
    <property type="molecule type" value="Genomic_DNA"/>
</dbReference>
<evidence type="ECO:0000259" key="10">
    <source>
        <dbReference type="Pfam" id="PF01467"/>
    </source>
</evidence>
<feature type="site" description="Transition state stabilizer" evidence="9">
    <location>
        <position position="17"/>
    </location>
</feature>
<comment type="similarity">
    <text evidence="9">Belongs to the bacterial CoaD family.</text>
</comment>
<keyword evidence="3 9" id="KW-0548">Nucleotidyltransferase</keyword>
<evidence type="ECO:0000256" key="6">
    <source>
        <dbReference type="ARBA" id="ARBA00022842"/>
    </source>
</evidence>
<comment type="catalytic activity">
    <reaction evidence="8 9">
        <text>(R)-4'-phosphopantetheine + ATP + H(+) = 3'-dephospho-CoA + diphosphate</text>
        <dbReference type="Rhea" id="RHEA:19801"/>
        <dbReference type="ChEBI" id="CHEBI:15378"/>
        <dbReference type="ChEBI" id="CHEBI:30616"/>
        <dbReference type="ChEBI" id="CHEBI:33019"/>
        <dbReference type="ChEBI" id="CHEBI:57328"/>
        <dbReference type="ChEBI" id="CHEBI:61723"/>
        <dbReference type="EC" id="2.7.7.3"/>
    </reaction>
</comment>
<evidence type="ECO:0000313" key="12">
    <source>
        <dbReference type="Proteomes" id="UP001631949"/>
    </source>
</evidence>
<keyword evidence="7 9" id="KW-0173">Coenzyme A biosynthesis</keyword>
<dbReference type="NCBIfam" id="TIGR01510">
    <property type="entry name" value="coaD_prev_kdtB"/>
    <property type="match status" value="1"/>
</dbReference>
<comment type="pathway">
    <text evidence="9">Cofactor biosynthesis; coenzyme A biosynthesis; CoA from (R)-pantothenate: step 4/5.</text>
</comment>
<dbReference type="InterPro" id="IPR001980">
    <property type="entry name" value="PPAT"/>
</dbReference>
<keyword evidence="2 9" id="KW-0808">Transferase</keyword>
<dbReference type="PANTHER" id="PTHR21342">
    <property type="entry name" value="PHOSPHOPANTETHEINE ADENYLYLTRANSFERASE"/>
    <property type="match status" value="1"/>
</dbReference>
<dbReference type="PANTHER" id="PTHR21342:SF1">
    <property type="entry name" value="PHOSPHOPANTETHEINE ADENYLYLTRANSFERASE"/>
    <property type="match status" value="1"/>
</dbReference>
<protein>
    <recommendedName>
        <fullName evidence="9">Phosphopantetheine adenylyltransferase</fullName>
        <ecNumber evidence="9">2.7.7.3</ecNumber>
    </recommendedName>
    <alternativeName>
        <fullName evidence="9">Dephospho-CoA pyrophosphorylase</fullName>
    </alternativeName>
    <alternativeName>
        <fullName evidence="9">Pantetheine-phosphate adenylyltransferase</fullName>
        <shortName evidence="9">PPAT</shortName>
    </alternativeName>
</protein>
<comment type="caution">
    <text evidence="11">The sequence shown here is derived from an EMBL/GenBank/DDBJ whole genome shotgun (WGS) entry which is preliminary data.</text>
</comment>
<feature type="binding site" evidence="9">
    <location>
        <position position="73"/>
    </location>
    <ligand>
        <name>substrate</name>
    </ligand>
</feature>
<feature type="binding site" evidence="9">
    <location>
        <position position="9"/>
    </location>
    <ligand>
        <name>substrate</name>
    </ligand>
</feature>
<keyword evidence="1 9" id="KW-0963">Cytoplasm</keyword>
<gene>
    <name evidence="9 11" type="primary">coaD</name>
    <name evidence="11" type="ORF">ACKQTC_05160</name>
</gene>
<accession>A0ABW9H044</accession>
<evidence type="ECO:0000256" key="1">
    <source>
        <dbReference type="ARBA" id="ARBA00022490"/>
    </source>
</evidence>
<dbReference type="InterPro" id="IPR014729">
    <property type="entry name" value="Rossmann-like_a/b/a_fold"/>
</dbReference>